<organism evidence="1 2">
    <name type="scientific">Dentiscutata erythropus</name>
    <dbReference type="NCBI Taxonomy" id="1348616"/>
    <lineage>
        <taxon>Eukaryota</taxon>
        <taxon>Fungi</taxon>
        <taxon>Fungi incertae sedis</taxon>
        <taxon>Mucoromycota</taxon>
        <taxon>Glomeromycotina</taxon>
        <taxon>Glomeromycetes</taxon>
        <taxon>Diversisporales</taxon>
        <taxon>Gigasporaceae</taxon>
        <taxon>Dentiscutata</taxon>
    </lineage>
</organism>
<proteinExistence type="predicted"/>
<name>A0A9N9NQH5_9GLOM</name>
<evidence type="ECO:0000313" key="2">
    <source>
        <dbReference type="Proteomes" id="UP000789405"/>
    </source>
</evidence>
<comment type="caution">
    <text evidence="1">The sequence shown here is derived from an EMBL/GenBank/DDBJ whole genome shotgun (WGS) entry which is preliminary data.</text>
</comment>
<accession>A0A9N9NQH5</accession>
<dbReference type="SUPFAM" id="SSF57850">
    <property type="entry name" value="RING/U-box"/>
    <property type="match status" value="1"/>
</dbReference>
<dbReference type="AlphaFoldDB" id="A0A9N9NQH5"/>
<gene>
    <name evidence="1" type="ORF">DERYTH_LOCUS16989</name>
</gene>
<keyword evidence="2" id="KW-1185">Reference proteome</keyword>
<dbReference type="Proteomes" id="UP000789405">
    <property type="component" value="Unassembled WGS sequence"/>
</dbReference>
<dbReference type="EMBL" id="CAJVPY010015470">
    <property type="protein sequence ID" value="CAG8752013.1"/>
    <property type="molecule type" value="Genomic_DNA"/>
</dbReference>
<evidence type="ECO:0000313" key="1">
    <source>
        <dbReference type="EMBL" id="CAG8752013.1"/>
    </source>
</evidence>
<dbReference type="OrthoDB" id="2304422at2759"/>
<sequence>MSTSTSTSTASINNIKNFVYNILKTFKNSIIKSKKITELGPCSEYSNDILISPLKAFIYLTCRHFFHRLCIEKKLLLTVPNTCSFPGCGKNVEILDQANPLGTISNLLLTDLKGAPQLTEISLLMGETFALSLPPIWMEEIESLATQQGKSNLPYLYHLYG</sequence>
<protein>
    <submittedName>
        <fullName evidence="1">22678_t:CDS:1</fullName>
    </submittedName>
</protein>
<reference evidence="1" key="1">
    <citation type="submission" date="2021-06" db="EMBL/GenBank/DDBJ databases">
        <authorList>
            <person name="Kallberg Y."/>
            <person name="Tangrot J."/>
            <person name="Rosling A."/>
        </authorList>
    </citation>
    <scope>NUCLEOTIDE SEQUENCE</scope>
    <source>
        <strain evidence="1">MA453B</strain>
    </source>
</reference>